<dbReference type="GO" id="GO:0004672">
    <property type="term" value="F:protein kinase activity"/>
    <property type="evidence" value="ECO:0007669"/>
    <property type="project" value="InterPro"/>
</dbReference>
<feature type="region of interest" description="Disordered" evidence="9">
    <location>
        <begin position="254"/>
        <end position="297"/>
    </location>
</feature>
<feature type="compositionally biased region" description="Pro residues" evidence="9">
    <location>
        <begin position="257"/>
        <end position="269"/>
    </location>
</feature>
<comment type="subcellular location">
    <subcellularLocation>
        <location evidence="1">Membrane</location>
    </subcellularLocation>
</comment>
<dbReference type="Gene3D" id="3.30.200.20">
    <property type="entry name" value="Phosphorylase Kinase, domain 1"/>
    <property type="match status" value="1"/>
</dbReference>
<dbReference type="CDD" id="cd14066">
    <property type="entry name" value="STKc_IRAK"/>
    <property type="match status" value="1"/>
</dbReference>
<dbReference type="PANTHER" id="PTHR48007">
    <property type="entry name" value="LEUCINE-RICH REPEAT RECEPTOR-LIKE PROTEIN KINASE PXC1"/>
    <property type="match status" value="1"/>
</dbReference>
<proteinExistence type="predicted"/>
<feature type="compositionally biased region" description="Polar residues" evidence="9">
    <location>
        <begin position="277"/>
        <end position="297"/>
    </location>
</feature>
<dbReference type="FunFam" id="3.30.200.20:FF:000125">
    <property type="entry name" value="Protein STRUBBELIG-RECEPTOR FAMILY 8"/>
    <property type="match status" value="1"/>
</dbReference>
<feature type="chain" id="PRO_5027058568" evidence="11">
    <location>
        <begin position="35"/>
        <end position="719"/>
    </location>
</feature>
<dbReference type="InterPro" id="IPR001611">
    <property type="entry name" value="Leu-rich_rpt"/>
</dbReference>
<dbReference type="Pfam" id="PF00560">
    <property type="entry name" value="LRR_1"/>
    <property type="match status" value="2"/>
</dbReference>
<feature type="transmembrane region" description="Helical" evidence="10">
    <location>
        <begin position="301"/>
        <end position="326"/>
    </location>
</feature>
<evidence type="ECO:0000259" key="12">
    <source>
        <dbReference type="PROSITE" id="PS50011"/>
    </source>
</evidence>
<dbReference type="GO" id="GO:0005524">
    <property type="term" value="F:ATP binding"/>
    <property type="evidence" value="ECO:0007669"/>
    <property type="project" value="InterPro"/>
</dbReference>
<name>A0A6J1B5C9_9ROSI</name>
<organism evidence="13 14">
    <name type="scientific">Herrania umbratica</name>
    <dbReference type="NCBI Taxonomy" id="108875"/>
    <lineage>
        <taxon>Eukaryota</taxon>
        <taxon>Viridiplantae</taxon>
        <taxon>Streptophyta</taxon>
        <taxon>Embryophyta</taxon>
        <taxon>Tracheophyta</taxon>
        <taxon>Spermatophyta</taxon>
        <taxon>Magnoliopsida</taxon>
        <taxon>eudicotyledons</taxon>
        <taxon>Gunneridae</taxon>
        <taxon>Pentapetalae</taxon>
        <taxon>rosids</taxon>
        <taxon>malvids</taxon>
        <taxon>Malvales</taxon>
        <taxon>Malvaceae</taxon>
        <taxon>Byttnerioideae</taxon>
        <taxon>Herrania</taxon>
    </lineage>
</organism>
<dbReference type="PROSITE" id="PS51450">
    <property type="entry name" value="LRR"/>
    <property type="match status" value="1"/>
</dbReference>
<keyword evidence="6 10" id="KW-1133">Transmembrane helix</keyword>
<keyword evidence="13" id="KW-1185">Reference proteome</keyword>
<dbReference type="GO" id="GO:0016020">
    <property type="term" value="C:membrane"/>
    <property type="evidence" value="ECO:0007669"/>
    <property type="project" value="UniProtKB-SubCell"/>
</dbReference>
<dbReference type="InterPro" id="IPR000719">
    <property type="entry name" value="Prot_kinase_dom"/>
</dbReference>
<dbReference type="Pfam" id="PF07714">
    <property type="entry name" value="PK_Tyr_Ser-Thr"/>
    <property type="match status" value="1"/>
</dbReference>
<keyword evidence="4 11" id="KW-0732">Signal</keyword>
<evidence type="ECO:0000256" key="7">
    <source>
        <dbReference type="ARBA" id="ARBA00023136"/>
    </source>
</evidence>
<evidence type="ECO:0000256" key="3">
    <source>
        <dbReference type="ARBA" id="ARBA00022692"/>
    </source>
</evidence>
<evidence type="ECO:0000256" key="2">
    <source>
        <dbReference type="ARBA" id="ARBA00022614"/>
    </source>
</evidence>
<evidence type="ECO:0000313" key="14">
    <source>
        <dbReference type="RefSeq" id="XP_021294391.1"/>
    </source>
</evidence>
<keyword evidence="2" id="KW-0433">Leucine-rich repeat</keyword>
<evidence type="ECO:0000256" key="1">
    <source>
        <dbReference type="ARBA" id="ARBA00004370"/>
    </source>
</evidence>
<keyword evidence="5" id="KW-0677">Repeat</keyword>
<dbReference type="Pfam" id="PF08263">
    <property type="entry name" value="LRRNT_2"/>
    <property type="match status" value="1"/>
</dbReference>
<keyword evidence="3 10" id="KW-0812">Transmembrane</keyword>
<dbReference type="AlphaFoldDB" id="A0A6J1B5C9"/>
<evidence type="ECO:0000256" key="4">
    <source>
        <dbReference type="ARBA" id="ARBA00022729"/>
    </source>
</evidence>
<dbReference type="Proteomes" id="UP000504621">
    <property type="component" value="Unplaced"/>
</dbReference>
<evidence type="ECO:0000256" key="9">
    <source>
        <dbReference type="SAM" id="MobiDB-lite"/>
    </source>
</evidence>
<dbReference type="SUPFAM" id="SSF56112">
    <property type="entry name" value="Protein kinase-like (PK-like)"/>
    <property type="match status" value="1"/>
</dbReference>
<accession>A0A6J1B5C9</accession>
<dbReference type="RefSeq" id="XP_021294391.1">
    <property type="nucleotide sequence ID" value="XM_021438716.1"/>
</dbReference>
<dbReference type="OrthoDB" id="1055097at2759"/>
<dbReference type="FunFam" id="3.80.10.10:FF:000062">
    <property type="entry name" value="protein STRUBBELIG-RECEPTOR FAMILY 3"/>
    <property type="match status" value="1"/>
</dbReference>
<gene>
    <name evidence="14" type="primary">LOC110424193</name>
</gene>
<dbReference type="InterPro" id="IPR001245">
    <property type="entry name" value="Ser-Thr/Tyr_kinase_cat_dom"/>
</dbReference>
<feature type="domain" description="Protein kinase" evidence="12">
    <location>
        <begin position="411"/>
        <end position="688"/>
    </location>
</feature>
<dbReference type="InterPro" id="IPR011009">
    <property type="entry name" value="Kinase-like_dom_sf"/>
</dbReference>
<dbReference type="GeneID" id="110424193"/>
<sequence length="719" mass="77870">MAYNNRAFSLSLTRLLLTELVLQCLILVFTPVQCTTDSTDVQALQVMYTALNSPAKLTNWKTNGGDPCGESWKGVTCEGSAVVSVDISGLRLSGTMGYLLSDLMSLRTLDLSNNNIHDTIPYQLPPNLTSLNLAGNNLSGNLPYSISTMVTLTYMNVSHNSLSLSVGDIFANLADLGTLDLSFNNFSGDLPNSFSSLSNLSMLYMQNNQLTGSLNVLSGLSLTSLNVANNHFSGWIPQELFSLPTFIYDGNSFANGPAPPPPPYSPPPPRRSHNKHNSGSGARTSPTSDGQSSDSDNGPSAGLIVGIVLGSLLVVVLALLALVFCVRKNKKKVNGARASRGSLSVGSNDGRTEMQEQRVKNVAAVIDLKPPPAEKLTVDKMSKNGSLKRIKSPITATSYTVASLQTAANSFSQEYLIGEGSLGRVYRAEFPNGKTMAIKKIDNAALSLQEEDNFLEAVSNMSRLRHPNIVTLAGYCAEHGQRLLVYEYVGNGSLHDMLHFSDDGSKTLTWNARVRVALGTARALEYLHEVCLPSVVHRNFKSANILLDEELNPHLSDCGLAALTPNTERQVSTQMVGSFGYSAPEFALSGLYTVKSDVYSFGVVMLELLTGRKPLDSSRTRSEQSLVRWATPQLHDIDALAKMVDPALNGMYPAKSLSRFADIIALCVQPEPEFRPPMSEVVQALVRLVQRASVVKRRSSDESGFAYKTPDHDAIDMSF</sequence>
<keyword evidence="8" id="KW-0675">Receptor</keyword>
<protein>
    <submittedName>
        <fullName evidence="14">Protein STRUBBELIG-RECEPTOR FAMILY 8</fullName>
    </submittedName>
</protein>
<dbReference type="InterPro" id="IPR013210">
    <property type="entry name" value="LRR_N_plant-typ"/>
</dbReference>
<evidence type="ECO:0000256" key="10">
    <source>
        <dbReference type="SAM" id="Phobius"/>
    </source>
</evidence>
<keyword evidence="7 10" id="KW-0472">Membrane</keyword>
<dbReference type="InterPro" id="IPR046959">
    <property type="entry name" value="PRK1-6/SRF4-like"/>
</dbReference>
<dbReference type="SUPFAM" id="SSF52058">
    <property type="entry name" value="L domain-like"/>
    <property type="match status" value="1"/>
</dbReference>
<dbReference type="Gene3D" id="1.10.510.10">
    <property type="entry name" value="Transferase(Phosphotransferase) domain 1"/>
    <property type="match status" value="1"/>
</dbReference>
<dbReference type="Pfam" id="PF13855">
    <property type="entry name" value="LRR_8"/>
    <property type="match status" value="1"/>
</dbReference>
<evidence type="ECO:0000256" key="5">
    <source>
        <dbReference type="ARBA" id="ARBA00022737"/>
    </source>
</evidence>
<dbReference type="Gene3D" id="3.80.10.10">
    <property type="entry name" value="Ribonuclease Inhibitor"/>
    <property type="match status" value="1"/>
</dbReference>
<dbReference type="PANTHER" id="PTHR48007:SF34">
    <property type="entry name" value="PROTEIN STRUBBELIG-RECEPTOR FAMILY 8 ISOFORM X1"/>
    <property type="match status" value="1"/>
</dbReference>
<evidence type="ECO:0000256" key="8">
    <source>
        <dbReference type="ARBA" id="ARBA00023170"/>
    </source>
</evidence>
<reference evidence="14" key="1">
    <citation type="submission" date="2025-08" db="UniProtKB">
        <authorList>
            <consortium name="RefSeq"/>
        </authorList>
    </citation>
    <scope>IDENTIFICATION</scope>
    <source>
        <tissue evidence="14">Leaf</tissue>
    </source>
</reference>
<dbReference type="PROSITE" id="PS50011">
    <property type="entry name" value="PROTEIN_KINASE_DOM"/>
    <property type="match status" value="1"/>
</dbReference>
<evidence type="ECO:0000256" key="11">
    <source>
        <dbReference type="SAM" id="SignalP"/>
    </source>
</evidence>
<dbReference type="InterPro" id="IPR032675">
    <property type="entry name" value="LRR_dom_sf"/>
</dbReference>
<dbReference type="FunFam" id="1.10.510.10:FF:000095">
    <property type="entry name" value="protein STRUBBELIG-RECEPTOR FAMILY 8"/>
    <property type="match status" value="1"/>
</dbReference>
<evidence type="ECO:0000256" key="6">
    <source>
        <dbReference type="ARBA" id="ARBA00022989"/>
    </source>
</evidence>
<evidence type="ECO:0000313" key="13">
    <source>
        <dbReference type="Proteomes" id="UP000504621"/>
    </source>
</evidence>
<feature type="signal peptide" evidence="11">
    <location>
        <begin position="1"/>
        <end position="34"/>
    </location>
</feature>